<proteinExistence type="predicted"/>
<gene>
    <name evidence="1" type="ORF">C1SCF055_LOCUS37757</name>
</gene>
<dbReference type="GO" id="GO:0016757">
    <property type="term" value="F:glycosyltransferase activity"/>
    <property type="evidence" value="ECO:0007669"/>
    <property type="project" value="UniProtKB-KW"/>
</dbReference>
<keyword evidence="4" id="KW-1185">Reference proteome</keyword>
<dbReference type="EMBL" id="CAMXCT010005557">
    <property type="protein sequence ID" value="CAI4012727.1"/>
    <property type="molecule type" value="Genomic_DNA"/>
</dbReference>
<keyword evidence="3" id="KW-0808">Transferase</keyword>
<evidence type="ECO:0000313" key="2">
    <source>
        <dbReference type="EMBL" id="CAL1166102.1"/>
    </source>
</evidence>
<name>A0A9P1DLX0_9DINO</name>
<dbReference type="AlphaFoldDB" id="A0A9P1DLX0"/>
<dbReference type="Proteomes" id="UP001152797">
    <property type="component" value="Unassembled WGS sequence"/>
</dbReference>
<evidence type="ECO:0000313" key="4">
    <source>
        <dbReference type="Proteomes" id="UP001152797"/>
    </source>
</evidence>
<keyword evidence="3" id="KW-0328">Glycosyltransferase</keyword>
<reference evidence="1" key="1">
    <citation type="submission" date="2022-10" db="EMBL/GenBank/DDBJ databases">
        <authorList>
            <person name="Chen Y."/>
            <person name="Dougan E. K."/>
            <person name="Chan C."/>
            <person name="Rhodes N."/>
            <person name="Thang M."/>
        </authorList>
    </citation>
    <scope>NUCLEOTIDE SEQUENCE</scope>
</reference>
<protein>
    <submittedName>
        <fullName evidence="3">Galactosyltransferase sqv-3</fullName>
    </submittedName>
</protein>
<accession>A0A9P1DLX0</accession>
<evidence type="ECO:0000313" key="1">
    <source>
        <dbReference type="EMBL" id="CAI4012727.1"/>
    </source>
</evidence>
<organism evidence="1">
    <name type="scientific">Cladocopium goreaui</name>
    <dbReference type="NCBI Taxonomy" id="2562237"/>
    <lineage>
        <taxon>Eukaryota</taxon>
        <taxon>Sar</taxon>
        <taxon>Alveolata</taxon>
        <taxon>Dinophyceae</taxon>
        <taxon>Suessiales</taxon>
        <taxon>Symbiodiniaceae</taxon>
        <taxon>Cladocopium</taxon>
    </lineage>
</organism>
<evidence type="ECO:0000313" key="3">
    <source>
        <dbReference type="EMBL" id="CAL4800039.1"/>
    </source>
</evidence>
<reference evidence="2" key="2">
    <citation type="submission" date="2024-04" db="EMBL/GenBank/DDBJ databases">
        <authorList>
            <person name="Chen Y."/>
            <person name="Shah S."/>
            <person name="Dougan E. K."/>
            <person name="Thang M."/>
            <person name="Chan C."/>
        </authorList>
    </citation>
    <scope>NUCLEOTIDE SEQUENCE [LARGE SCALE GENOMIC DNA]</scope>
</reference>
<comment type="caution">
    <text evidence="1">The sequence shown here is derived from an EMBL/GenBank/DDBJ whole genome shotgun (WGS) entry which is preliminary data.</text>
</comment>
<dbReference type="EMBL" id="CAMXCT030005557">
    <property type="protein sequence ID" value="CAL4800039.1"/>
    <property type="molecule type" value="Genomic_DNA"/>
</dbReference>
<dbReference type="EMBL" id="CAMXCT020005557">
    <property type="protein sequence ID" value="CAL1166102.1"/>
    <property type="molecule type" value="Genomic_DNA"/>
</dbReference>
<sequence>MELAVRPSTCSASGCLCAGQLGRRLDLVEAKVLSHWHEFLLYKSEAQRKFEDLFARRRGRSVNGTEVDRRLEKLEESQAECFDVKLAEVRSCCEESRLDLERHWNRQAQEVQNIQGRSEQRLEQRLEQRGDQLQSFFAGQVAELHRELRDSVQGQEKRLRQGRSLQHR</sequence>
<dbReference type="OrthoDB" id="429684at2759"/>